<evidence type="ECO:0000313" key="11">
    <source>
        <dbReference type="Proteomes" id="UP000694546"/>
    </source>
</evidence>
<sequence length="366" mass="41427">MPFTRGKKPTTGLASKIPRLGNVNPEKKEDGPQVKRSSSPPHGAPKKRTAFVDITNVSGLKFNTALSARRQNIHMHVSMFIGRLRSGQVPGEFDVDLQYWDDCCMAPEYAKEIFDYLKRREEKFVLSDYMSFQPNLNPGMRSILVDWLVEVQENFELNHETLYLAVKLVDHFLSISPVARETLQLIGSTTMLIASKFEERSPPCVDDFMYICDDAYRREEVIAMETSILQTLGFDINIPIPYRFLRRYAKCAGVGMDTLTLARYFCELSLQEMEFLPVRGSLLAAGCLLVALVTKDLGGWTPMLEYHSGYGLEEVAPVARSLQAMLVCMPDSRLKAVRSKYAHKVFFEVASLPLVEFNVLEDALSQ</sequence>
<dbReference type="Gene3D" id="1.10.472.10">
    <property type="entry name" value="Cyclin-like"/>
    <property type="match status" value="2"/>
</dbReference>
<comment type="function">
    <text evidence="1">Essential for the control of the cell cycle at the G2/M (mitosis) transition.</text>
</comment>
<dbReference type="InterPro" id="IPR048258">
    <property type="entry name" value="Cyclins_cyclin-box"/>
</dbReference>
<feature type="domain" description="Cyclin-like" evidence="8">
    <location>
        <begin position="146"/>
        <end position="230"/>
    </location>
</feature>
<feature type="region of interest" description="Disordered" evidence="7">
    <location>
        <begin position="1"/>
        <end position="47"/>
    </location>
</feature>
<dbReference type="SMART" id="SM00385">
    <property type="entry name" value="CYCLIN"/>
    <property type="match status" value="2"/>
</dbReference>
<dbReference type="GO" id="GO:0044772">
    <property type="term" value="P:mitotic cell cycle phase transition"/>
    <property type="evidence" value="ECO:0007669"/>
    <property type="project" value="InterPro"/>
</dbReference>
<evidence type="ECO:0000256" key="4">
    <source>
        <dbReference type="ARBA" id="ARBA00023306"/>
    </source>
</evidence>
<comment type="similarity">
    <text evidence="6">Belongs to the cyclin family.</text>
</comment>
<evidence type="ECO:0000256" key="6">
    <source>
        <dbReference type="RuleBase" id="RU000383"/>
    </source>
</evidence>
<protein>
    <submittedName>
        <fullName evidence="10">Cyclin B3</fullName>
    </submittedName>
</protein>
<dbReference type="GO" id="GO:0051301">
    <property type="term" value="P:cell division"/>
    <property type="evidence" value="ECO:0007669"/>
    <property type="project" value="UniProtKB-KW"/>
</dbReference>
<proteinExistence type="inferred from homology"/>
<dbReference type="AlphaFoldDB" id="A0A8C5BDX3"/>
<dbReference type="InterPro" id="IPR006671">
    <property type="entry name" value="Cyclin_N"/>
</dbReference>
<keyword evidence="4" id="KW-0131">Cell cycle</keyword>
<keyword evidence="11" id="KW-1185">Reference proteome</keyword>
<evidence type="ECO:0000313" key="10">
    <source>
        <dbReference type="Ensembl" id="ENSGMOP00000044610.1"/>
    </source>
</evidence>
<evidence type="ECO:0000256" key="5">
    <source>
        <dbReference type="ARBA" id="ARBA00025821"/>
    </source>
</evidence>
<evidence type="ECO:0000256" key="2">
    <source>
        <dbReference type="ARBA" id="ARBA00022618"/>
    </source>
</evidence>
<dbReference type="InterPro" id="IPR004367">
    <property type="entry name" value="Cyclin_C-dom"/>
</dbReference>
<evidence type="ECO:0000256" key="1">
    <source>
        <dbReference type="ARBA" id="ARBA00003222"/>
    </source>
</evidence>
<keyword evidence="3 6" id="KW-0195">Cyclin</keyword>
<evidence type="ECO:0000259" key="8">
    <source>
        <dbReference type="SMART" id="SM00385"/>
    </source>
</evidence>
<accession>A0A8C5BDX3</accession>
<evidence type="ECO:0000256" key="7">
    <source>
        <dbReference type="SAM" id="MobiDB-lite"/>
    </source>
</evidence>
<dbReference type="PROSITE" id="PS00292">
    <property type="entry name" value="CYCLINS"/>
    <property type="match status" value="1"/>
</dbReference>
<gene>
    <name evidence="10" type="primary">ccnb3</name>
</gene>
<dbReference type="InterPro" id="IPR013763">
    <property type="entry name" value="Cyclin-like_dom"/>
</dbReference>
<feature type="domain" description="Cyclin-like" evidence="8">
    <location>
        <begin position="243"/>
        <end position="324"/>
    </location>
</feature>
<dbReference type="SUPFAM" id="SSF47954">
    <property type="entry name" value="Cyclin-like"/>
    <property type="match status" value="2"/>
</dbReference>
<dbReference type="InterPro" id="IPR039361">
    <property type="entry name" value="Cyclin"/>
</dbReference>
<evidence type="ECO:0000256" key="3">
    <source>
        <dbReference type="ARBA" id="ARBA00023127"/>
    </source>
</evidence>
<dbReference type="CDD" id="cd20510">
    <property type="entry name" value="CYCLIN_CCNB3_rpt2"/>
    <property type="match status" value="1"/>
</dbReference>
<dbReference type="GO" id="GO:0016538">
    <property type="term" value="F:cyclin-dependent protein serine/threonine kinase regulator activity"/>
    <property type="evidence" value="ECO:0007669"/>
    <property type="project" value="InterPro"/>
</dbReference>
<keyword evidence="2" id="KW-0132">Cell division</keyword>
<dbReference type="Pfam" id="PF00134">
    <property type="entry name" value="Cyclin_N"/>
    <property type="match status" value="1"/>
</dbReference>
<dbReference type="InterPro" id="IPR036915">
    <property type="entry name" value="Cyclin-like_sf"/>
</dbReference>
<dbReference type="CDD" id="cd20508">
    <property type="entry name" value="CYCLIN_CCNB3_rpt1"/>
    <property type="match status" value="1"/>
</dbReference>
<dbReference type="SMART" id="SM01332">
    <property type="entry name" value="Cyclin_C"/>
    <property type="match status" value="1"/>
</dbReference>
<evidence type="ECO:0000259" key="9">
    <source>
        <dbReference type="SMART" id="SM01332"/>
    </source>
</evidence>
<reference evidence="10" key="1">
    <citation type="submission" date="2025-08" db="UniProtKB">
        <authorList>
            <consortium name="Ensembl"/>
        </authorList>
    </citation>
    <scope>IDENTIFICATION</scope>
</reference>
<dbReference type="Proteomes" id="UP000694546">
    <property type="component" value="Chromosome 17"/>
</dbReference>
<dbReference type="Pfam" id="PF02984">
    <property type="entry name" value="Cyclin_C"/>
    <property type="match status" value="1"/>
</dbReference>
<comment type="subunit">
    <text evidence="5">Interacts with the CDK1 protein kinase to form a serine/threonine kinase holoenzyme complex also known as maturation promoting factor (MPF). The cyclin subunit imparts substrate specificity to the complex.</text>
</comment>
<dbReference type="PANTHER" id="PTHR10177">
    <property type="entry name" value="CYCLINS"/>
    <property type="match status" value="1"/>
</dbReference>
<reference evidence="10" key="2">
    <citation type="submission" date="2025-09" db="UniProtKB">
        <authorList>
            <consortium name="Ensembl"/>
        </authorList>
    </citation>
    <scope>IDENTIFICATION</scope>
</reference>
<feature type="domain" description="Cyclin C-terminal" evidence="9">
    <location>
        <begin position="239"/>
        <end position="355"/>
    </location>
</feature>
<dbReference type="Ensembl" id="ENSGMOT00000057123.1">
    <property type="protein sequence ID" value="ENSGMOP00000044610.1"/>
    <property type="gene ID" value="ENSGMOG00000028821.1"/>
</dbReference>
<dbReference type="GeneTree" id="ENSGT00940000160459"/>
<name>A0A8C5BDX3_GADMO</name>
<organism evidence="10 11">
    <name type="scientific">Gadus morhua</name>
    <name type="common">Atlantic cod</name>
    <dbReference type="NCBI Taxonomy" id="8049"/>
    <lineage>
        <taxon>Eukaryota</taxon>
        <taxon>Metazoa</taxon>
        <taxon>Chordata</taxon>
        <taxon>Craniata</taxon>
        <taxon>Vertebrata</taxon>
        <taxon>Euteleostomi</taxon>
        <taxon>Actinopterygii</taxon>
        <taxon>Neopterygii</taxon>
        <taxon>Teleostei</taxon>
        <taxon>Neoteleostei</taxon>
        <taxon>Acanthomorphata</taxon>
        <taxon>Zeiogadaria</taxon>
        <taxon>Gadariae</taxon>
        <taxon>Gadiformes</taxon>
        <taxon>Gadoidei</taxon>
        <taxon>Gadidae</taxon>
        <taxon>Gadus</taxon>
    </lineage>
</organism>